<dbReference type="PANTHER" id="PTHR33332">
    <property type="entry name" value="REVERSE TRANSCRIPTASE DOMAIN-CONTAINING PROTEIN"/>
    <property type="match status" value="1"/>
</dbReference>
<evidence type="ECO:0000313" key="3">
    <source>
        <dbReference type="Proteomes" id="UP000663879"/>
    </source>
</evidence>
<accession>A0A814IXP2</accession>
<dbReference type="EMBL" id="CAJNOC010004656">
    <property type="protein sequence ID" value="CAF1029261.1"/>
    <property type="molecule type" value="Genomic_DNA"/>
</dbReference>
<gene>
    <name evidence="2" type="ORF">OXX778_LOCUS17783</name>
</gene>
<dbReference type="AlphaFoldDB" id="A0A814IXP2"/>
<feature type="domain" description="Reverse transcriptase" evidence="1">
    <location>
        <begin position="1"/>
        <end position="259"/>
    </location>
</feature>
<comment type="caution">
    <text evidence="2">The sequence shown here is derived from an EMBL/GenBank/DDBJ whole genome shotgun (WGS) entry which is preliminary data.</text>
</comment>
<dbReference type="PROSITE" id="PS50878">
    <property type="entry name" value="RT_POL"/>
    <property type="match status" value="1"/>
</dbReference>
<keyword evidence="3" id="KW-1185">Reference proteome</keyword>
<sequence length="452" mass="53292">MANVTPIFKKGDRCDRMNYIPVSITSVVCRIMEKIIRNILLRHLTQNGLFSKHQHGFIPNKSCTTNLLESVDLITFELWKGNCIDIVYTDFSKAFDRVNHRKLLKKLESYGIKGNLLKWIESFLSGRKQRVVLGHSKSEWLNVTSGVPQGSVLGPLLFALFINDLPDRFKNVCSLYADDCKIYCIFNEQNRDCSIEQLQSDIDNLTQWCNEWSMDLNIDKCEVIHIGRNNPESEYFMFKNDRFHRLSKTTEQRDLGVILTGDMKWSKQVSTSAGRANRILGRILNGLRNHGKEIIKKMYTSLVRPHLEYAVSVWNPSLKKDIDILERVQRRATRSIHGFRKFEYVERLKRLKLTNLTTRRRRGDLIQMYKLLNKQDHVNWYKRWENDETVNRIYETRGNRYKLRRELVKNCAPRFNFFTNRIVNDWNGLTNEVIESKSINIFKTNLDKLLKD</sequence>
<dbReference type="OrthoDB" id="10063766at2759"/>
<evidence type="ECO:0000259" key="1">
    <source>
        <dbReference type="PROSITE" id="PS50878"/>
    </source>
</evidence>
<name>A0A814IXP2_9BILA</name>
<dbReference type="CDD" id="cd01650">
    <property type="entry name" value="RT_nLTR_like"/>
    <property type="match status" value="1"/>
</dbReference>
<protein>
    <recommendedName>
        <fullName evidence="1">Reverse transcriptase domain-containing protein</fullName>
    </recommendedName>
</protein>
<evidence type="ECO:0000313" key="2">
    <source>
        <dbReference type="EMBL" id="CAF1029261.1"/>
    </source>
</evidence>
<organism evidence="2 3">
    <name type="scientific">Brachionus calyciflorus</name>
    <dbReference type="NCBI Taxonomy" id="104777"/>
    <lineage>
        <taxon>Eukaryota</taxon>
        <taxon>Metazoa</taxon>
        <taxon>Spiralia</taxon>
        <taxon>Gnathifera</taxon>
        <taxon>Rotifera</taxon>
        <taxon>Eurotatoria</taxon>
        <taxon>Monogononta</taxon>
        <taxon>Pseudotrocha</taxon>
        <taxon>Ploima</taxon>
        <taxon>Brachionidae</taxon>
        <taxon>Brachionus</taxon>
    </lineage>
</organism>
<dbReference type="SUPFAM" id="SSF56672">
    <property type="entry name" value="DNA/RNA polymerases"/>
    <property type="match status" value="1"/>
</dbReference>
<reference evidence="2" key="1">
    <citation type="submission" date="2021-02" db="EMBL/GenBank/DDBJ databases">
        <authorList>
            <person name="Nowell W R."/>
        </authorList>
    </citation>
    <scope>NUCLEOTIDE SEQUENCE</scope>
    <source>
        <strain evidence="2">Ploen Becks lab</strain>
    </source>
</reference>
<proteinExistence type="predicted"/>
<dbReference type="InterPro" id="IPR000477">
    <property type="entry name" value="RT_dom"/>
</dbReference>
<dbReference type="Pfam" id="PF00078">
    <property type="entry name" value="RVT_1"/>
    <property type="match status" value="1"/>
</dbReference>
<dbReference type="Proteomes" id="UP000663879">
    <property type="component" value="Unassembled WGS sequence"/>
</dbReference>
<dbReference type="InterPro" id="IPR043502">
    <property type="entry name" value="DNA/RNA_pol_sf"/>
</dbReference>